<dbReference type="EMBL" id="LAQI01000029">
    <property type="protein sequence ID" value="KKY26933.1"/>
    <property type="molecule type" value="Genomic_DNA"/>
</dbReference>
<accession>A0A0G2GUJ3</accession>
<dbReference type="InterPro" id="IPR029033">
    <property type="entry name" value="His_PPase_superfam"/>
</dbReference>
<dbReference type="PANTHER" id="PTHR16469:SF51">
    <property type="entry name" value="TRANSCRIPTION FACTOR TAU 55 KDA SUBUNIT"/>
    <property type="match status" value="1"/>
</dbReference>
<feature type="compositionally biased region" description="Basic and acidic residues" evidence="1">
    <location>
        <begin position="249"/>
        <end position="261"/>
    </location>
</feature>
<dbReference type="SUPFAM" id="SSF53254">
    <property type="entry name" value="Phosphoglycerate mutase-like"/>
    <property type="match status" value="1"/>
</dbReference>
<dbReference type="SMART" id="SM00855">
    <property type="entry name" value="PGAM"/>
    <property type="match status" value="1"/>
</dbReference>
<organism evidence="2 3">
    <name type="scientific">Diplodia seriata</name>
    <dbReference type="NCBI Taxonomy" id="420778"/>
    <lineage>
        <taxon>Eukaryota</taxon>
        <taxon>Fungi</taxon>
        <taxon>Dikarya</taxon>
        <taxon>Ascomycota</taxon>
        <taxon>Pezizomycotina</taxon>
        <taxon>Dothideomycetes</taxon>
        <taxon>Dothideomycetes incertae sedis</taxon>
        <taxon>Botryosphaeriales</taxon>
        <taxon>Botryosphaeriaceae</taxon>
        <taxon>Diplodia</taxon>
    </lineage>
</organism>
<evidence type="ECO:0000313" key="2">
    <source>
        <dbReference type="EMBL" id="KKY26933.1"/>
    </source>
</evidence>
<dbReference type="CDD" id="cd07067">
    <property type="entry name" value="HP_PGM_like"/>
    <property type="match status" value="1"/>
</dbReference>
<evidence type="ECO:0000256" key="1">
    <source>
        <dbReference type="SAM" id="MobiDB-lite"/>
    </source>
</evidence>
<dbReference type="InterPro" id="IPR013078">
    <property type="entry name" value="His_Pase_superF_clade-1"/>
</dbReference>
<proteinExistence type="predicted"/>
<feature type="region of interest" description="Disordered" evidence="1">
    <location>
        <begin position="230"/>
        <end position="261"/>
    </location>
</feature>
<gene>
    <name evidence="2" type="ORF">UCDDS831_g00981</name>
</gene>
<reference evidence="2 3" key="2">
    <citation type="submission" date="2015-05" db="EMBL/GenBank/DDBJ databases">
        <title>Distinctive expansion of gene families associated with plant cell wall degradation and secondary metabolism in the genomes of grapevine trunk pathogens.</title>
        <authorList>
            <person name="Lawrence D.P."/>
            <person name="Travadon R."/>
            <person name="Rolshausen P.E."/>
            <person name="Baumgartner K."/>
        </authorList>
    </citation>
    <scope>NUCLEOTIDE SEQUENCE [LARGE SCALE GENOMIC DNA]</scope>
    <source>
        <strain evidence="2">DS831</strain>
    </source>
</reference>
<protein>
    <submittedName>
        <fullName evidence="2">Putative phosphoglycerate mutase</fullName>
    </submittedName>
</protein>
<feature type="region of interest" description="Disordered" evidence="1">
    <location>
        <begin position="302"/>
        <end position="327"/>
    </location>
</feature>
<sequence>MVLETIYVVRHGFRMNWVVDPNTGEYKSTILASTPTGIPSDPALASYGEQQAAQLAGKLLTLDPPIDVIYSSPFYRCLQTLKPAAEQLFAPDGRLSGKKIRVENGLGVLTPSEFYGLARFDHPSPAPLAELQTHFPSQLDGGYAPVLIPSTNGESIPDLHDRIAYTLSRVIAAVDAEEGPDGPPRALLICTHAASMIAIGRALTGRMPPDDGEEDFKCFTCALSRFDRRPGAAAADAPPADDDEAGEWSSERPHDIPRVNWREGRGVGGGWSCVLNGDCSFLTNGEERGWKFSGDEAFLTDPNAFNDKLNTGEPIPPTSAAADASKL</sequence>
<dbReference type="Gene3D" id="3.40.50.1240">
    <property type="entry name" value="Phosphoglycerate mutase-like"/>
    <property type="match status" value="1"/>
</dbReference>
<dbReference type="PANTHER" id="PTHR16469">
    <property type="entry name" value="UBIQUITIN-ASSOCIATED AND SH3 DOMAIN-CONTAINING BA-RELATED"/>
    <property type="match status" value="1"/>
</dbReference>
<dbReference type="InterPro" id="IPR051710">
    <property type="entry name" value="Phosphatase_SH3-domain"/>
</dbReference>
<name>A0A0G2GUJ3_9PEZI</name>
<reference evidence="2 3" key="1">
    <citation type="submission" date="2015-03" db="EMBL/GenBank/DDBJ databases">
        <authorList>
            <person name="Morales-Cruz A."/>
            <person name="Amrine K.C."/>
            <person name="Cantu D."/>
        </authorList>
    </citation>
    <scope>NUCLEOTIDE SEQUENCE [LARGE SCALE GENOMIC DNA]</scope>
    <source>
        <strain evidence="2">DS831</strain>
    </source>
</reference>
<evidence type="ECO:0000313" key="3">
    <source>
        <dbReference type="Proteomes" id="UP000034182"/>
    </source>
</evidence>
<dbReference type="Proteomes" id="UP000034182">
    <property type="component" value="Unassembled WGS sequence"/>
</dbReference>
<dbReference type="Pfam" id="PF00300">
    <property type="entry name" value="His_Phos_1"/>
    <property type="match status" value="1"/>
</dbReference>
<dbReference type="AlphaFoldDB" id="A0A0G2GUJ3"/>
<comment type="caution">
    <text evidence="2">The sequence shown here is derived from an EMBL/GenBank/DDBJ whole genome shotgun (WGS) entry which is preliminary data.</text>
</comment>